<keyword evidence="3" id="KW-1185">Reference proteome</keyword>
<dbReference type="EMBL" id="FCOL02000060">
    <property type="protein sequence ID" value="SAL81218.1"/>
    <property type="molecule type" value="Genomic_DNA"/>
</dbReference>
<comment type="caution">
    <text evidence="2">The sequence shown here is derived from an EMBL/GenBank/DDBJ whole genome shotgun (WGS) entry which is preliminary data.</text>
</comment>
<dbReference type="Proteomes" id="UP000054925">
    <property type="component" value="Unassembled WGS sequence"/>
</dbReference>
<evidence type="ECO:0000313" key="2">
    <source>
        <dbReference type="EMBL" id="SAL81218.1"/>
    </source>
</evidence>
<sequence>MEFFGLVLYWIAGIISLIFIVGAIAIGFAAGYLEQIDARVQSELKDSWFWNGEEN</sequence>
<evidence type="ECO:0000256" key="1">
    <source>
        <dbReference type="SAM" id="Phobius"/>
    </source>
</evidence>
<gene>
    <name evidence="2" type="ORF">AWB67_05785</name>
</gene>
<name>A0A158KJ95_9BURK</name>
<dbReference type="RefSeq" id="WP_159964965.1">
    <property type="nucleotide sequence ID" value="NZ_FCOL02000060.1"/>
</dbReference>
<proteinExistence type="predicted"/>
<reference evidence="2" key="1">
    <citation type="submission" date="2016-01" db="EMBL/GenBank/DDBJ databases">
        <authorList>
            <person name="Peeters C."/>
        </authorList>
    </citation>
    <scope>NUCLEOTIDE SEQUENCE [LARGE SCALE GENOMIC DNA]</scope>
    <source>
        <strain evidence="2">LMG 22937</strain>
    </source>
</reference>
<dbReference type="AlphaFoldDB" id="A0A158KJ95"/>
<organism evidence="2 3">
    <name type="scientific">Caballeronia terrestris</name>
    <dbReference type="NCBI Taxonomy" id="1226301"/>
    <lineage>
        <taxon>Bacteria</taxon>
        <taxon>Pseudomonadati</taxon>
        <taxon>Pseudomonadota</taxon>
        <taxon>Betaproteobacteria</taxon>
        <taxon>Burkholderiales</taxon>
        <taxon>Burkholderiaceae</taxon>
        <taxon>Caballeronia</taxon>
    </lineage>
</organism>
<keyword evidence="1" id="KW-0472">Membrane</keyword>
<protein>
    <submittedName>
        <fullName evidence="2">Uncharacterized protein</fullName>
    </submittedName>
</protein>
<keyword evidence="1" id="KW-1133">Transmembrane helix</keyword>
<keyword evidence="1" id="KW-0812">Transmembrane</keyword>
<feature type="transmembrane region" description="Helical" evidence="1">
    <location>
        <begin position="6"/>
        <end position="33"/>
    </location>
</feature>
<evidence type="ECO:0000313" key="3">
    <source>
        <dbReference type="Proteomes" id="UP000054925"/>
    </source>
</evidence>
<accession>A0A158KJ95</accession>